<dbReference type="Proteomes" id="UP000826271">
    <property type="component" value="Unassembled WGS sequence"/>
</dbReference>
<reference evidence="3" key="1">
    <citation type="submission" date="2019-10" db="EMBL/GenBank/DDBJ databases">
        <authorList>
            <person name="Zhang R."/>
            <person name="Pan Y."/>
            <person name="Wang J."/>
            <person name="Ma R."/>
            <person name="Yu S."/>
        </authorList>
    </citation>
    <scope>NUCLEOTIDE SEQUENCE</scope>
    <source>
        <strain evidence="3">LA-IB0</strain>
        <tissue evidence="3">Leaf</tissue>
    </source>
</reference>
<sequence>MENDHLPASSTVQDDQEAHGTTGPSFGAQSAIDRPVADSVRLTEDGRGPSNASHASLPHNSGNFSNPPEASQVTYSEALRSFCKALEMELERLQKEKNQKLKLHEDKKLQTNMVCEKEIDEIRKKYDLVLQNAEMAFLEENEVLDSRYRRVGVN</sequence>
<evidence type="ECO:0000256" key="1">
    <source>
        <dbReference type="SAM" id="Coils"/>
    </source>
</evidence>
<dbReference type="GO" id="GO:0031507">
    <property type="term" value="P:heterochromatin formation"/>
    <property type="evidence" value="ECO:0007669"/>
    <property type="project" value="InterPro"/>
</dbReference>
<dbReference type="AlphaFoldDB" id="A0AAV6XB51"/>
<comment type="caution">
    <text evidence="3">The sequence shown here is derived from an EMBL/GenBank/DDBJ whole genome shotgun (WGS) entry which is preliminary data.</text>
</comment>
<accession>A0AAV6XB51</accession>
<proteinExistence type="predicted"/>
<feature type="compositionally biased region" description="Polar residues" evidence="2">
    <location>
        <begin position="50"/>
        <end position="72"/>
    </location>
</feature>
<dbReference type="Gene3D" id="6.10.250.1310">
    <property type="match status" value="1"/>
</dbReference>
<gene>
    <name evidence="3" type="ORF">BUALT_Bualt09G0057400</name>
</gene>
<feature type="region of interest" description="Disordered" evidence="2">
    <location>
        <begin position="1"/>
        <end position="72"/>
    </location>
</feature>
<evidence type="ECO:0000313" key="3">
    <source>
        <dbReference type="EMBL" id="KAG8376380.1"/>
    </source>
</evidence>
<dbReference type="EMBL" id="WHWC01000009">
    <property type="protein sequence ID" value="KAG8376380.1"/>
    <property type="molecule type" value="Genomic_DNA"/>
</dbReference>
<dbReference type="PANTHER" id="PTHR35116:SF2">
    <property type="entry name" value="ATP-DEPENDENT HELICASE FAMILY PROTEIN-RELATED"/>
    <property type="match status" value="1"/>
</dbReference>
<evidence type="ECO:0000256" key="2">
    <source>
        <dbReference type="SAM" id="MobiDB-lite"/>
    </source>
</evidence>
<feature type="coiled-coil region" evidence="1">
    <location>
        <begin position="76"/>
        <end position="110"/>
    </location>
</feature>
<name>A0AAV6XB51_9LAMI</name>
<organism evidence="3 4">
    <name type="scientific">Buddleja alternifolia</name>
    <dbReference type="NCBI Taxonomy" id="168488"/>
    <lineage>
        <taxon>Eukaryota</taxon>
        <taxon>Viridiplantae</taxon>
        <taxon>Streptophyta</taxon>
        <taxon>Embryophyta</taxon>
        <taxon>Tracheophyta</taxon>
        <taxon>Spermatophyta</taxon>
        <taxon>Magnoliopsida</taxon>
        <taxon>eudicotyledons</taxon>
        <taxon>Gunneridae</taxon>
        <taxon>Pentapetalae</taxon>
        <taxon>asterids</taxon>
        <taxon>lamiids</taxon>
        <taxon>Lamiales</taxon>
        <taxon>Scrophulariaceae</taxon>
        <taxon>Buddlejeae</taxon>
        <taxon>Buddleja</taxon>
    </lineage>
</organism>
<evidence type="ECO:0000313" key="4">
    <source>
        <dbReference type="Proteomes" id="UP000826271"/>
    </source>
</evidence>
<protein>
    <submittedName>
        <fullName evidence="3">Uncharacterized protein</fullName>
    </submittedName>
</protein>
<keyword evidence="4" id="KW-1185">Reference proteome</keyword>
<dbReference type="InterPro" id="IPR039322">
    <property type="entry name" value="MOM1"/>
</dbReference>
<keyword evidence="1" id="KW-0175">Coiled coil</keyword>
<dbReference type="PANTHER" id="PTHR35116">
    <property type="entry name" value="HELICASE PROTEIN MOM1"/>
    <property type="match status" value="1"/>
</dbReference>